<evidence type="ECO:0000313" key="2">
    <source>
        <dbReference type="Proteomes" id="UP000007875"/>
    </source>
</evidence>
<reference evidence="1" key="2">
    <citation type="submission" date="2025-08" db="UniProtKB">
        <authorList>
            <consortium name="Ensembl"/>
        </authorList>
    </citation>
    <scope>IDENTIFICATION</scope>
</reference>
<proteinExistence type="predicted"/>
<sequence length="127" mass="14285">MLENYKQFPFLIGVFHGTKKPEPLEDFLDDFISEMKLLQTAGFLYNGIIIKVKISVIICDAPARSMVKFSPLCTLGLGMVSQFPLDYMHLVCLGVVKKIILAWVKGPLRNRLSSTIIGSFCCTPDLW</sequence>
<keyword evidence="2" id="KW-1185">Reference proteome</keyword>
<accession>H2Y7T6</accession>
<dbReference type="HOGENOM" id="CLU_1975455_0_0_1"/>
<dbReference type="PANTHER" id="PTHR33053">
    <property type="entry name" value="PROTEIN, PUTATIVE-RELATED"/>
    <property type="match status" value="1"/>
</dbReference>
<dbReference type="OMA" id="NEEIWPI"/>
<dbReference type="Ensembl" id="ENSCSAVT00000001401.1">
    <property type="protein sequence ID" value="ENSCSAVP00000001384.1"/>
    <property type="gene ID" value="ENSCSAVG00000000776.1"/>
</dbReference>
<name>H2Y7T6_CIOSA</name>
<reference evidence="2" key="1">
    <citation type="submission" date="2003-08" db="EMBL/GenBank/DDBJ databases">
        <authorList>
            <person name="Birren B."/>
            <person name="Nusbaum C."/>
            <person name="Abebe A."/>
            <person name="Abouelleil A."/>
            <person name="Adekoya E."/>
            <person name="Ait-zahra M."/>
            <person name="Allen N."/>
            <person name="Allen T."/>
            <person name="An P."/>
            <person name="Anderson M."/>
            <person name="Anderson S."/>
            <person name="Arachchi H."/>
            <person name="Armbruster J."/>
            <person name="Bachantsang P."/>
            <person name="Baldwin J."/>
            <person name="Barry A."/>
            <person name="Bayul T."/>
            <person name="Blitshsteyn B."/>
            <person name="Bloom T."/>
            <person name="Blye J."/>
            <person name="Boguslavskiy L."/>
            <person name="Borowsky M."/>
            <person name="Boukhgalter B."/>
            <person name="Brunache A."/>
            <person name="Butler J."/>
            <person name="Calixte N."/>
            <person name="Calvo S."/>
            <person name="Camarata J."/>
            <person name="Campo K."/>
            <person name="Chang J."/>
            <person name="Cheshatsang Y."/>
            <person name="Citroen M."/>
            <person name="Collymore A."/>
            <person name="Considine T."/>
            <person name="Cook A."/>
            <person name="Cooke P."/>
            <person name="Corum B."/>
            <person name="Cuomo C."/>
            <person name="David R."/>
            <person name="Dawoe T."/>
            <person name="Degray S."/>
            <person name="Dodge S."/>
            <person name="Dooley K."/>
            <person name="Dorje P."/>
            <person name="Dorjee K."/>
            <person name="Dorris L."/>
            <person name="Duffey N."/>
            <person name="Dupes A."/>
            <person name="Elkins T."/>
            <person name="Engels R."/>
            <person name="Erickson J."/>
            <person name="Farina A."/>
            <person name="Faro S."/>
            <person name="Ferreira P."/>
            <person name="Fischer H."/>
            <person name="Fitzgerald M."/>
            <person name="Foley K."/>
            <person name="Gage D."/>
            <person name="Galagan J."/>
            <person name="Gearin G."/>
            <person name="Gnerre S."/>
            <person name="Gnirke A."/>
            <person name="Goyette A."/>
            <person name="Graham J."/>
            <person name="Grandbois E."/>
            <person name="Gyaltsen K."/>
            <person name="Hafez N."/>
            <person name="Hagopian D."/>
            <person name="Hagos B."/>
            <person name="Hall J."/>
            <person name="Hatcher B."/>
            <person name="Heller A."/>
            <person name="Higgins H."/>
            <person name="Honan T."/>
            <person name="Horn A."/>
            <person name="Houde N."/>
            <person name="Hughes L."/>
            <person name="Hulme W."/>
            <person name="Husby E."/>
            <person name="Iliev I."/>
            <person name="Jaffe D."/>
            <person name="Jones C."/>
            <person name="Kamal M."/>
            <person name="Kamat A."/>
            <person name="Kamvysselis M."/>
            <person name="Karlsson E."/>
            <person name="Kells C."/>
            <person name="Kieu A."/>
            <person name="Kisner P."/>
            <person name="Kodira C."/>
            <person name="Kulbokas E."/>
            <person name="Labutti K."/>
            <person name="Lama D."/>
            <person name="Landers T."/>
            <person name="Leger J."/>
            <person name="Levine S."/>
            <person name="Lewis D."/>
            <person name="Lewis T."/>
            <person name="Lindblad-toh K."/>
            <person name="Liu X."/>
            <person name="Lokyitsang T."/>
            <person name="Lokyitsang Y."/>
            <person name="Lucien O."/>
            <person name="Lui A."/>
            <person name="Ma L.J."/>
            <person name="Mabbitt R."/>
            <person name="Macdonald J."/>
            <person name="Maclean C."/>
            <person name="Major J."/>
            <person name="Manning J."/>
            <person name="Marabella R."/>
            <person name="Maru K."/>
            <person name="Matthews C."/>
            <person name="Mauceli E."/>
            <person name="Mccarthy M."/>
            <person name="Mcdonough S."/>
            <person name="Mcghee T."/>
            <person name="Meldrim J."/>
            <person name="Meneus L."/>
            <person name="Mesirov J."/>
            <person name="Mihalev A."/>
            <person name="Mihova T."/>
            <person name="Mikkelsen T."/>
            <person name="Mlenga V."/>
            <person name="Moru K."/>
            <person name="Mozes J."/>
            <person name="Mulrain L."/>
            <person name="Munson G."/>
            <person name="Naylor J."/>
            <person name="Newes C."/>
            <person name="Nguyen C."/>
            <person name="Nguyen N."/>
            <person name="Nguyen T."/>
            <person name="Nicol R."/>
            <person name="Nielsen C."/>
            <person name="Nizzari M."/>
            <person name="Norbu C."/>
            <person name="Norbu N."/>
            <person name="O'donnell P."/>
            <person name="Okoawo O."/>
            <person name="O'leary S."/>
            <person name="Omotosho B."/>
            <person name="O'neill K."/>
            <person name="Osman S."/>
            <person name="Parker S."/>
            <person name="Perrin D."/>
            <person name="Phunkhang P."/>
            <person name="Piqani B."/>
            <person name="Purcell S."/>
            <person name="Rachupka T."/>
            <person name="Ramasamy U."/>
            <person name="Rameau R."/>
            <person name="Ray V."/>
            <person name="Raymond C."/>
            <person name="Retta R."/>
            <person name="Richardson S."/>
            <person name="Rise C."/>
            <person name="Rodriguez J."/>
            <person name="Rogers J."/>
            <person name="Rogov P."/>
            <person name="Rutman M."/>
            <person name="Schupbach R."/>
            <person name="Seaman C."/>
            <person name="Settipalli S."/>
            <person name="Sharpe T."/>
            <person name="Sheridan J."/>
            <person name="Sherpa N."/>
            <person name="Shi J."/>
            <person name="Smirnov S."/>
            <person name="Smith C."/>
            <person name="Sougnez C."/>
            <person name="Spencer B."/>
            <person name="Stalker J."/>
            <person name="Stange-thomann N."/>
            <person name="Stavropoulos S."/>
            <person name="Stetson K."/>
            <person name="Stone C."/>
            <person name="Stone S."/>
            <person name="Stubbs M."/>
            <person name="Talamas J."/>
            <person name="Tchuinga P."/>
            <person name="Tenzing P."/>
            <person name="Tesfaye S."/>
            <person name="Theodore J."/>
            <person name="Thoulutsang Y."/>
            <person name="Topham K."/>
            <person name="Towey S."/>
            <person name="Tsamla T."/>
            <person name="Tsomo N."/>
            <person name="Vallee D."/>
            <person name="Vassiliev H."/>
            <person name="Venkataraman V."/>
            <person name="Vinson J."/>
            <person name="Vo A."/>
            <person name="Wade C."/>
            <person name="Wang S."/>
            <person name="Wangchuk T."/>
            <person name="Wangdi T."/>
            <person name="Whittaker C."/>
            <person name="Wilkinson J."/>
            <person name="Wu Y."/>
            <person name="Wyman D."/>
            <person name="Yadav S."/>
            <person name="Yang S."/>
            <person name="Yang X."/>
            <person name="Yeager S."/>
            <person name="Yee E."/>
            <person name="Young G."/>
            <person name="Zainoun J."/>
            <person name="Zembeck L."/>
            <person name="Zimmer A."/>
            <person name="Zody M."/>
            <person name="Lander E."/>
        </authorList>
    </citation>
    <scope>NUCLEOTIDE SEQUENCE [LARGE SCALE GENOMIC DNA]</scope>
</reference>
<dbReference type="STRING" id="51511.ENSCSAVP00000001384"/>
<evidence type="ECO:0000313" key="1">
    <source>
        <dbReference type="Ensembl" id="ENSCSAVP00000001384.1"/>
    </source>
</evidence>
<reference evidence="1" key="3">
    <citation type="submission" date="2025-09" db="UniProtKB">
        <authorList>
            <consortium name="Ensembl"/>
        </authorList>
    </citation>
    <scope>IDENTIFICATION</scope>
</reference>
<dbReference type="AlphaFoldDB" id="H2Y7T6"/>
<protein>
    <submittedName>
        <fullName evidence="1">Uncharacterized protein</fullName>
    </submittedName>
</protein>
<dbReference type="Proteomes" id="UP000007875">
    <property type="component" value="Unassembled WGS sequence"/>
</dbReference>
<dbReference type="InParanoid" id="H2Y7T6"/>
<organism evidence="1 2">
    <name type="scientific">Ciona savignyi</name>
    <name type="common">Pacific transparent sea squirt</name>
    <dbReference type="NCBI Taxonomy" id="51511"/>
    <lineage>
        <taxon>Eukaryota</taxon>
        <taxon>Metazoa</taxon>
        <taxon>Chordata</taxon>
        <taxon>Tunicata</taxon>
        <taxon>Ascidiacea</taxon>
        <taxon>Phlebobranchia</taxon>
        <taxon>Cionidae</taxon>
        <taxon>Ciona</taxon>
    </lineage>
</organism>